<evidence type="ECO:0000256" key="3">
    <source>
        <dbReference type="ARBA" id="ARBA00022475"/>
    </source>
</evidence>
<keyword evidence="3" id="KW-1003">Cell membrane</keyword>
<proteinExistence type="inferred from homology"/>
<evidence type="ECO:0000256" key="1">
    <source>
        <dbReference type="ARBA" id="ARBA00004651"/>
    </source>
</evidence>
<evidence type="ECO:0000256" key="7">
    <source>
        <dbReference type="SAM" id="Phobius"/>
    </source>
</evidence>
<name>A0A6J4PAV2_9ACTN</name>
<dbReference type="AlphaFoldDB" id="A0A6J4PAV2"/>
<sequence length="88" mass="8724">MIGAIISWIIIGGIAGALGKFIMPGDDPGGIIVTILIGIAGAIIGGFLTSLIGLGGGGIIWTIIVATIGAIILLAVYRAIVGGRTARR</sequence>
<dbReference type="PANTHER" id="PTHR33884:SF3">
    <property type="entry name" value="UPF0410 PROTEIN YMGE"/>
    <property type="match status" value="1"/>
</dbReference>
<keyword evidence="6 7" id="KW-0472">Membrane</keyword>
<comment type="subcellular location">
    <subcellularLocation>
        <location evidence="1">Cell membrane</location>
        <topology evidence="1">Multi-pass membrane protein</topology>
    </subcellularLocation>
</comment>
<evidence type="ECO:0000256" key="6">
    <source>
        <dbReference type="ARBA" id="ARBA00023136"/>
    </source>
</evidence>
<reference evidence="8" key="1">
    <citation type="submission" date="2020-02" db="EMBL/GenBank/DDBJ databases">
        <authorList>
            <person name="Meier V. D."/>
        </authorList>
    </citation>
    <scope>NUCLEOTIDE SEQUENCE</scope>
    <source>
        <strain evidence="8">AVDCRST_MAG55</strain>
    </source>
</reference>
<evidence type="ECO:0000313" key="8">
    <source>
        <dbReference type="EMBL" id="CAA9405016.1"/>
    </source>
</evidence>
<dbReference type="EMBL" id="CADCUZ010000036">
    <property type="protein sequence ID" value="CAA9405016.1"/>
    <property type="molecule type" value="Genomic_DNA"/>
</dbReference>
<evidence type="ECO:0000256" key="2">
    <source>
        <dbReference type="ARBA" id="ARBA00011006"/>
    </source>
</evidence>
<dbReference type="GO" id="GO:0005886">
    <property type="term" value="C:plasma membrane"/>
    <property type="evidence" value="ECO:0007669"/>
    <property type="project" value="UniProtKB-SubCell"/>
</dbReference>
<accession>A0A6J4PAV2</accession>
<dbReference type="PANTHER" id="PTHR33884">
    <property type="entry name" value="UPF0410 PROTEIN YMGE"/>
    <property type="match status" value="1"/>
</dbReference>
<feature type="transmembrane region" description="Helical" evidence="7">
    <location>
        <begin position="58"/>
        <end position="80"/>
    </location>
</feature>
<dbReference type="Pfam" id="PF04226">
    <property type="entry name" value="Transgly_assoc"/>
    <property type="match status" value="1"/>
</dbReference>
<evidence type="ECO:0000256" key="4">
    <source>
        <dbReference type="ARBA" id="ARBA00022692"/>
    </source>
</evidence>
<feature type="transmembrane region" description="Helical" evidence="7">
    <location>
        <begin position="6"/>
        <end position="23"/>
    </location>
</feature>
<evidence type="ECO:0000256" key="5">
    <source>
        <dbReference type="ARBA" id="ARBA00022989"/>
    </source>
</evidence>
<feature type="transmembrane region" description="Helical" evidence="7">
    <location>
        <begin position="30"/>
        <end position="52"/>
    </location>
</feature>
<gene>
    <name evidence="8" type="ORF">AVDCRST_MAG55-955</name>
</gene>
<dbReference type="InterPro" id="IPR007341">
    <property type="entry name" value="Transgly_assoc"/>
</dbReference>
<organism evidence="8">
    <name type="scientific">uncultured Rubrobacteraceae bacterium</name>
    <dbReference type="NCBI Taxonomy" id="349277"/>
    <lineage>
        <taxon>Bacteria</taxon>
        <taxon>Bacillati</taxon>
        <taxon>Actinomycetota</taxon>
        <taxon>Rubrobacteria</taxon>
        <taxon>Rubrobacterales</taxon>
        <taxon>Rubrobacteraceae</taxon>
        <taxon>environmental samples</taxon>
    </lineage>
</organism>
<keyword evidence="4 7" id="KW-0812">Transmembrane</keyword>
<keyword evidence="5 7" id="KW-1133">Transmembrane helix</keyword>
<protein>
    <submittedName>
        <fullName evidence="8">Transglycosylase associated protein</fullName>
    </submittedName>
</protein>
<comment type="similarity">
    <text evidence="2">Belongs to the UPF0410 family.</text>
</comment>